<evidence type="ECO:0000256" key="9">
    <source>
        <dbReference type="PROSITE-ProRule" id="PRU00103"/>
    </source>
</evidence>
<dbReference type="GO" id="GO:0005524">
    <property type="term" value="F:ATP binding"/>
    <property type="evidence" value="ECO:0007669"/>
    <property type="project" value="UniProtKB-KW"/>
</dbReference>
<evidence type="ECO:0000256" key="6">
    <source>
        <dbReference type="ARBA" id="ARBA00022840"/>
    </source>
</evidence>
<gene>
    <name evidence="13" type="ORF">R1flu_000709</name>
</gene>
<dbReference type="Proteomes" id="UP001605036">
    <property type="component" value="Unassembled WGS sequence"/>
</dbReference>
<feature type="region of interest" description="Disordered" evidence="10">
    <location>
        <begin position="251"/>
        <end position="281"/>
    </location>
</feature>
<dbReference type="InterPro" id="IPR027417">
    <property type="entry name" value="P-loop_NTPase"/>
</dbReference>
<accession>A0ABD1Y173</accession>
<dbReference type="EMBL" id="JBHFFA010000006">
    <property type="protein sequence ID" value="KAL2620504.1"/>
    <property type="molecule type" value="Genomic_DNA"/>
</dbReference>
<dbReference type="InterPro" id="IPR001650">
    <property type="entry name" value="Helicase_C-like"/>
</dbReference>
<reference evidence="13 14" key="1">
    <citation type="submission" date="2024-09" db="EMBL/GenBank/DDBJ databases">
        <title>Chromosome-scale assembly of Riccia fluitans.</title>
        <authorList>
            <person name="Paukszto L."/>
            <person name="Sawicki J."/>
            <person name="Karawczyk K."/>
            <person name="Piernik-Szablinska J."/>
            <person name="Szczecinska M."/>
            <person name="Mazdziarz M."/>
        </authorList>
    </citation>
    <scope>NUCLEOTIDE SEQUENCE [LARGE SCALE GENOMIC DNA]</scope>
    <source>
        <strain evidence="13">Rf_01</strain>
        <tissue evidence="13">Aerial parts of the thallus</tissue>
    </source>
</reference>
<proteinExistence type="predicted"/>
<dbReference type="InterPro" id="IPR014001">
    <property type="entry name" value="Helicase_ATP-bd"/>
</dbReference>
<dbReference type="GO" id="GO:0004386">
    <property type="term" value="F:helicase activity"/>
    <property type="evidence" value="ECO:0007669"/>
    <property type="project" value="UniProtKB-KW"/>
</dbReference>
<evidence type="ECO:0000256" key="10">
    <source>
        <dbReference type="SAM" id="MobiDB-lite"/>
    </source>
</evidence>
<evidence type="ECO:0000313" key="13">
    <source>
        <dbReference type="EMBL" id="KAL2620504.1"/>
    </source>
</evidence>
<dbReference type="InterPro" id="IPR000357">
    <property type="entry name" value="HEAT"/>
</dbReference>
<feature type="domain" description="Helicase C-terminal" evidence="12">
    <location>
        <begin position="1845"/>
        <end position="2018"/>
    </location>
</feature>
<dbReference type="Gene3D" id="3.40.50.300">
    <property type="entry name" value="P-loop containing nucleotide triphosphate hydrolases"/>
    <property type="match status" value="1"/>
</dbReference>
<dbReference type="Pfam" id="PF02985">
    <property type="entry name" value="HEAT"/>
    <property type="match status" value="2"/>
</dbReference>
<dbReference type="InterPro" id="IPR049730">
    <property type="entry name" value="SNF2/RAD54-like_C"/>
</dbReference>
<feature type="domain" description="Helicase ATP-binding" evidence="11">
    <location>
        <begin position="1497"/>
        <end position="1672"/>
    </location>
</feature>
<evidence type="ECO:0000259" key="12">
    <source>
        <dbReference type="PROSITE" id="PS51194"/>
    </source>
</evidence>
<dbReference type="PANTHER" id="PTHR36498">
    <property type="entry name" value="TATA-BINDING PROTEIN-ASSOCIATED FACTOR 172"/>
    <property type="match status" value="1"/>
</dbReference>
<dbReference type="SMART" id="SM00487">
    <property type="entry name" value="DEXDc"/>
    <property type="match status" value="1"/>
</dbReference>
<dbReference type="GO" id="GO:0003677">
    <property type="term" value="F:DNA binding"/>
    <property type="evidence" value="ECO:0007669"/>
    <property type="project" value="UniProtKB-KW"/>
</dbReference>
<protein>
    <recommendedName>
        <fullName evidence="15">TATA-binding protein-associated factor BTAF1</fullName>
    </recommendedName>
</protein>
<feature type="compositionally biased region" description="Polar residues" evidence="10">
    <location>
        <begin position="270"/>
        <end position="280"/>
    </location>
</feature>
<dbReference type="Gene3D" id="3.40.50.10810">
    <property type="entry name" value="Tandem AAA-ATPase domain"/>
    <property type="match status" value="1"/>
</dbReference>
<feature type="repeat" description="HEAT" evidence="9">
    <location>
        <begin position="45"/>
        <end position="82"/>
    </location>
</feature>
<keyword evidence="2" id="KW-0677">Repeat</keyword>
<dbReference type="GO" id="GO:0005634">
    <property type="term" value="C:nucleus"/>
    <property type="evidence" value="ECO:0007669"/>
    <property type="project" value="UniProtKB-SubCell"/>
</dbReference>
<evidence type="ECO:0000256" key="4">
    <source>
        <dbReference type="ARBA" id="ARBA00022801"/>
    </source>
</evidence>
<dbReference type="PROSITE" id="PS51194">
    <property type="entry name" value="HELICASE_CTER"/>
    <property type="match status" value="1"/>
</dbReference>
<sequence length="2136" mass="232659">MAHQTSRLHRLLTLLDTGSTSTTRRTAARQIGEIAKLHPTELRPLLRQVRQFLRSKSWDTRVAAAQAIGAIAENVSHPTVKDIYTKAEVELAALGHNVNLSSSIDSRALGAPQSSTSLTFSSFDIQRVLENGASLLASGGQEYDVSMDNTKSSAERLARQKKNLRKKLGLDMCEQFMDVSDMIRDEDLLSHRGASTNGDGHGHGHHGQVVPKQEVQGLVANMMPLARSLSARERNMLKRKAKVIVKDGSNKEWQEEDDVEEPTAKRSKNTKAVITEQPQSGDKLVMEAVLDDDSPEPDGDGRWPFGHFVDLLLHDMFDSVWEIRHGSIMALREILSSQAASAAVVSPILEAELVPPAVDEVDLNGRSSGRGRGLDLDLNAGVEEDIDLRNAKDEAGHNTGNGEHESHWNGCQNSLDTKRSWIALQGAGMDEEAKALVVKPELDLNQLDLNMEVKDEPLKDEPVIAGAVTYTQKVESSTDITTQMDKGSDPIGRLSGIPKGSKASKLIVAAKEAYSANLEFLQDCTIRLLCVFSLDRFGDYVSDQVVAPVRETCAQVLGAALKHMPKELVHETLSILLQMQSRHEWEVRHGSLLGIKYLVAVRQDMLAELLPRVLPACMTGLEDPDDDVRAVAAEALTPAAAAIVSSAGDAVTVILLTLWDILLDLDDLSPSTSSVMHLLSELYSQPGVVPRTSVEKTQLLDLNEMFAADDNGGDSRDGSNDDPFLLATLVPRLWPFMRHKITSVRHAAIRTLERLLEAGSQGNLGNSQNGTCWAVPILGDALRLVFQNLLLETDESILLCSQRVWRLLLQCPQESLASAANAYFASWLRLSSTAVGSPLEPSKMFSPSSLPRRSRVKVVEKLKGVKSVNVGTGESSWQHSRETRTRSKNVENITNHSSKVFVGAEGEKSVVQMRVATALALGITAAYLPESLLEKVMNALIELLNSNSGVQRQVASMVLVSWFKEFRLLSDTDRVAKAMTVARPLRARLLQLLAANDPALPTPGSSAPYTELSPIYSKMRGEAGALLKHAEASGYAKLLFPKGIPSLDGMTADAAIELAMRTIASDDSRPAGSTSVDDKTVSASDMFESTRQRLLATAGYLTTVQMNLHISVLASLAGAVVWMGELTSKLNPIIQPLMQAVKREQEEILQRPAAEALAEVINQCVGRKPSPNDKLIKNLSVLTCADTVETPTATATNASPVNEDVDLGSSGKTSVGVKVKPQAASTSEERARIEGAIARRGAELALKALCDKFSVTLFEQLPKLWDCLTESLGQGIEVSEGISFNWTEVDLPELKADAQALINNLQIVRSVSLVLNKELHLKILGLLPAIFSCVCHDHALVRQSAAKCITAMAKATTDPVMGAVLTKAVPMLGNAKSVEARQGAGVLVSSLVEGLGPELVAYAPHLIVPLLGCMSDTNSNLRQSVTHSFAALVPLLPLARGVPLPAGLSECQASKSAEDTRFLEQLLDNTQVDDYNVTVPIAATLRRYQQEGINWLAFLKRFKLHGILCDDMGLGKTLQASAIIASDTAERHAAYSASKSPDMCPLASLIVCPSTLVGHWAFEIEKFISPDVLNPLQYSGTPQERTSLRTQFPKHNVIVTSYDVLRKDIDFLGQKVWNYCVLDEGHAIKNSKSKITLAAKRIQAEHRLILSGTPIQNNVLELWSLFDFLMPGFLGTERQFQANYGKPLTAARDPKCSPKEAEAGVLAMEALHKQVMPFLLRRTKDEVLADLPPKILQDRYCDLSPLQLRLYEDFSRSQAKKEVATLVESYGGPEPADTASASGGAPAHVFQALQYLRRLCSHPLLVANEMSHDTLAAFQAESGVTRAKDVKAGLHDLQNAPKLLALKEILEECGIGVHGSAGEGGVEGGQHRVLVFAQLKSFLDIIEKDLFEAHMKSVTYLRLDGSVEPDKRFGIVKAFNSDPTIDVLLLTTHVGGLGLNLTSADTVVFMEHDWNPMRDLQAMDRAHRLGQRRVVNVHRLIMRGTLEEKVMSLQRFKLSLANTIINAENASLNSMDTTQLLDLFNVSANSGKVGGSKKSGDEDAEGAAVANAAGGGKGMKAMLSSLEELWDQSQYTEEYNMGQELAVSGWGRPNFRAFHWTLFSRFLEYLSRTEAKILANGTMSKTTSIKYLTKAT</sequence>
<evidence type="ECO:0000256" key="3">
    <source>
        <dbReference type="ARBA" id="ARBA00022741"/>
    </source>
</evidence>
<comment type="caution">
    <text evidence="13">The sequence shown here is derived from an EMBL/GenBank/DDBJ whole genome shotgun (WGS) entry which is preliminary data.</text>
</comment>
<feature type="repeat" description="HEAT" evidence="9">
    <location>
        <begin position="613"/>
        <end position="650"/>
    </location>
</feature>
<dbReference type="FunFam" id="3.40.50.10810:FF:000009">
    <property type="entry name" value="B-TFIID TATA-box-binding protein-associated factor 1"/>
    <property type="match status" value="1"/>
</dbReference>
<dbReference type="InterPro" id="IPR016024">
    <property type="entry name" value="ARM-type_fold"/>
</dbReference>
<keyword evidence="8" id="KW-0539">Nucleus</keyword>
<evidence type="ECO:0000259" key="11">
    <source>
        <dbReference type="PROSITE" id="PS51192"/>
    </source>
</evidence>
<dbReference type="Pfam" id="PF12054">
    <property type="entry name" value="DUF3535"/>
    <property type="match status" value="1"/>
</dbReference>
<keyword evidence="3" id="KW-0547">Nucleotide-binding</keyword>
<name>A0ABD1Y173_9MARC</name>
<dbReference type="Pfam" id="PF00176">
    <property type="entry name" value="SNF2-rel_dom"/>
    <property type="match status" value="1"/>
</dbReference>
<evidence type="ECO:0000256" key="8">
    <source>
        <dbReference type="ARBA" id="ARBA00023242"/>
    </source>
</evidence>
<dbReference type="CDD" id="cd17999">
    <property type="entry name" value="DEXHc_Mot1"/>
    <property type="match status" value="1"/>
</dbReference>
<dbReference type="InterPro" id="IPR044972">
    <property type="entry name" value="Mot1"/>
</dbReference>
<dbReference type="GO" id="GO:0016787">
    <property type="term" value="F:hydrolase activity"/>
    <property type="evidence" value="ECO:0007669"/>
    <property type="project" value="UniProtKB-KW"/>
</dbReference>
<dbReference type="CDD" id="cd18793">
    <property type="entry name" value="SF2_C_SNF"/>
    <property type="match status" value="1"/>
</dbReference>
<keyword evidence="6" id="KW-0067">ATP-binding</keyword>
<dbReference type="PROSITE" id="PS50077">
    <property type="entry name" value="HEAT_REPEAT"/>
    <property type="match status" value="2"/>
</dbReference>
<dbReference type="InterPro" id="IPR000330">
    <property type="entry name" value="SNF2_N"/>
</dbReference>
<dbReference type="Pfam" id="PF00271">
    <property type="entry name" value="Helicase_C"/>
    <property type="match status" value="1"/>
</dbReference>
<evidence type="ECO:0000256" key="7">
    <source>
        <dbReference type="ARBA" id="ARBA00023125"/>
    </source>
</evidence>
<evidence type="ECO:0000256" key="5">
    <source>
        <dbReference type="ARBA" id="ARBA00022806"/>
    </source>
</evidence>
<dbReference type="SUPFAM" id="SSF52540">
    <property type="entry name" value="P-loop containing nucleoside triphosphate hydrolases"/>
    <property type="match status" value="2"/>
</dbReference>
<evidence type="ECO:0000313" key="14">
    <source>
        <dbReference type="Proteomes" id="UP001605036"/>
    </source>
</evidence>
<keyword evidence="4" id="KW-0378">Hydrolase</keyword>
<evidence type="ECO:0008006" key="15">
    <source>
        <dbReference type="Google" id="ProtNLM"/>
    </source>
</evidence>
<comment type="subcellular location">
    <subcellularLocation>
        <location evidence="1">Nucleus</location>
    </subcellularLocation>
</comment>
<evidence type="ECO:0000256" key="1">
    <source>
        <dbReference type="ARBA" id="ARBA00004123"/>
    </source>
</evidence>
<dbReference type="FunFam" id="3.40.50.300:FF:001793">
    <property type="entry name" value="TATA-binding protein-associated factor"/>
    <property type="match status" value="1"/>
</dbReference>
<dbReference type="InterPro" id="IPR021133">
    <property type="entry name" value="HEAT_type_2"/>
</dbReference>
<dbReference type="SMART" id="SM00490">
    <property type="entry name" value="HELICc"/>
    <property type="match status" value="1"/>
</dbReference>
<dbReference type="PROSITE" id="PS51192">
    <property type="entry name" value="HELICASE_ATP_BIND_1"/>
    <property type="match status" value="1"/>
</dbReference>
<organism evidence="13 14">
    <name type="scientific">Riccia fluitans</name>
    <dbReference type="NCBI Taxonomy" id="41844"/>
    <lineage>
        <taxon>Eukaryota</taxon>
        <taxon>Viridiplantae</taxon>
        <taxon>Streptophyta</taxon>
        <taxon>Embryophyta</taxon>
        <taxon>Marchantiophyta</taxon>
        <taxon>Marchantiopsida</taxon>
        <taxon>Marchantiidae</taxon>
        <taxon>Marchantiales</taxon>
        <taxon>Ricciaceae</taxon>
        <taxon>Riccia</taxon>
    </lineage>
</organism>
<keyword evidence="7" id="KW-0238">DNA-binding</keyword>
<dbReference type="PANTHER" id="PTHR36498:SF1">
    <property type="entry name" value="TATA-BINDING PROTEIN-ASSOCIATED FACTOR 172"/>
    <property type="match status" value="1"/>
</dbReference>
<keyword evidence="14" id="KW-1185">Reference proteome</keyword>
<evidence type="ECO:0000256" key="2">
    <source>
        <dbReference type="ARBA" id="ARBA00022737"/>
    </source>
</evidence>
<dbReference type="InterPro" id="IPR038718">
    <property type="entry name" value="SNF2-like_sf"/>
</dbReference>
<keyword evidence="5" id="KW-0347">Helicase</keyword>
<dbReference type="InterPro" id="IPR011989">
    <property type="entry name" value="ARM-like"/>
</dbReference>
<dbReference type="InterPro" id="IPR044078">
    <property type="entry name" value="Mot1_ATP-bd"/>
</dbReference>
<dbReference type="Gene3D" id="1.25.10.10">
    <property type="entry name" value="Leucine-rich Repeat Variant"/>
    <property type="match status" value="3"/>
</dbReference>
<dbReference type="InterPro" id="IPR022707">
    <property type="entry name" value="Mot1_central_dom"/>
</dbReference>
<dbReference type="SUPFAM" id="SSF48371">
    <property type="entry name" value="ARM repeat"/>
    <property type="match status" value="1"/>
</dbReference>